<dbReference type="EMBL" id="JBHTKK010000035">
    <property type="protein sequence ID" value="MFD1068075.1"/>
    <property type="molecule type" value="Genomic_DNA"/>
</dbReference>
<dbReference type="PANTHER" id="PTHR36120:SF1">
    <property type="entry name" value="L-FUCOSE ISOMERASE C-TERMINAL DOMAIN-CONTAINING PROTEIN"/>
    <property type="match status" value="1"/>
</dbReference>
<keyword evidence="2" id="KW-0119">Carbohydrate metabolism</keyword>
<dbReference type="InterPro" id="IPR009015">
    <property type="entry name" value="Fucose_isomerase_N/cen_sf"/>
</dbReference>
<dbReference type="InterPro" id="IPR015888">
    <property type="entry name" value="Fuc_isomerase_C"/>
</dbReference>
<feature type="domain" description="L-fucose isomerase C-terminal" evidence="3">
    <location>
        <begin position="383"/>
        <end position="468"/>
    </location>
</feature>
<evidence type="ECO:0000256" key="2">
    <source>
        <dbReference type="ARBA" id="ARBA00023277"/>
    </source>
</evidence>
<dbReference type="Pfam" id="PF02952">
    <property type="entry name" value="Fucose_iso_C"/>
    <property type="match status" value="1"/>
</dbReference>
<sequence length="479" mass="53278">MSTKVVYIPIGRKTFDLKAGEEQREQSSKLLNTLADIVIEPEEIITDTGDMIEFLKKEDLGDVSYVVYQHATFADAAAVEELIQIVKAPIIVWSVREPSVGGRLRLNSLTGGNATSHHLKGAKHPYDFILGNAEEQQVKDRLMNYLKGVREEKEQHVKVINSPVEVSNKQKSEVEKVVSELQNIKIGVFGDHPPGFFFSGTNEAKLGEQLGVSVKYFDLNEAFEKCVELPREKWIGAIERAEKQVIGLNRSDETVERFAQFTTYVKEQIDQEELTGTAVRCYPEFFNKLGAAACSTLSQFTEDGIVSACESDIHGAISMSILQQLSKGSAPYLGDMVHVNEESNSVVFWHCGAGAYSLANPKTGARPGVHPNRKLGFTMEFGLKPGRVTIFRVSYTPEGYRMLIMSGEALDTPQRFNGTSVEVKLETEVTDTLYDLMDEGFEPHYALVYADVADELIELGKQLGIETVVYTNQLEEVSL</sequence>
<dbReference type="GO" id="GO:0016853">
    <property type="term" value="F:isomerase activity"/>
    <property type="evidence" value="ECO:0007669"/>
    <property type="project" value="UniProtKB-KW"/>
</dbReference>
<dbReference type="PANTHER" id="PTHR36120">
    <property type="entry name" value="FUCOSE ISOMERASE"/>
    <property type="match status" value="1"/>
</dbReference>
<dbReference type="SUPFAM" id="SSF53743">
    <property type="entry name" value="FucI/AraA N-terminal and middle domains"/>
    <property type="match status" value="2"/>
</dbReference>
<evidence type="ECO:0000313" key="4">
    <source>
        <dbReference type="EMBL" id="MFD1068075.1"/>
    </source>
</evidence>
<dbReference type="RefSeq" id="WP_379594261.1">
    <property type="nucleotide sequence ID" value="NZ_JBHTKK010000035.1"/>
</dbReference>
<keyword evidence="1 4" id="KW-0413">Isomerase</keyword>
<evidence type="ECO:0000313" key="5">
    <source>
        <dbReference type="Proteomes" id="UP001597041"/>
    </source>
</evidence>
<name>A0ABW3NMP4_9BACI</name>
<comment type="caution">
    <text evidence="4">The sequence shown here is derived from an EMBL/GenBank/DDBJ whole genome shotgun (WGS) entry which is preliminary data.</text>
</comment>
<keyword evidence="5" id="KW-1185">Reference proteome</keyword>
<evidence type="ECO:0000256" key="1">
    <source>
        <dbReference type="ARBA" id="ARBA00023235"/>
    </source>
</evidence>
<evidence type="ECO:0000259" key="3">
    <source>
        <dbReference type="Pfam" id="PF02952"/>
    </source>
</evidence>
<proteinExistence type="predicted"/>
<dbReference type="Proteomes" id="UP001597041">
    <property type="component" value="Unassembled WGS sequence"/>
</dbReference>
<dbReference type="SUPFAM" id="SSF50443">
    <property type="entry name" value="FucI/AraA C-terminal domain-like"/>
    <property type="match status" value="1"/>
</dbReference>
<dbReference type="InterPro" id="IPR004216">
    <property type="entry name" value="Fuc/Ara_isomerase_C"/>
</dbReference>
<gene>
    <name evidence="4" type="ORF">ACFQ19_18935</name>
</gene>
<reference evidence="5" key="1">
    <citation type="journal article" date="2019" name="Int. J. Syst. Evol. Microbiol.">
        <title>The Global Catalogue of Microorganisms (GCM) 10K type strain sequencing project: providing services to taxonomists for standard genome sequencing and annotation.</title>
        <authorList>
            <consortium name="The Broad Institute Genomics Platform"/>
            <consortium name="The Broad Institute Genome Sequencing Center for Infectious Disease"/>
            <person name="Wu L."/>
            <person name="Ma J."/>
        </authorList>
    </citation>
    <scope>NUCLEOTIDE SEQUENCE [LARGE SCALE GENOMIC DNA]</scope>
    <source>
        <strain evidence="5">CCUG 56608</strain>
    </source>
</reference>
<protein>
    <submittedName>
        <fullName evidence="4">L-fucose/L-arabinose isomerase family protein</fullName>
    </submittedName>
</protein>
<accession>A0ABW3NMP4</accession>
<organism evidence="4 5">
    <name type="scientific">Oceanobacillus locisalsi</name>
    <dbReference type="NCBI Taxonomy" id="546107"/>
    <lineage>
        <taxon>Bacteria</taxon>
        <taxon>Bacillati</taxon>
        <taxon>Bacillota</taxon>
        <taxon>Bacilli</taxon>
        <taxon>Bacillales</taxon>
        <taxon>Bacillaceae</taxon>
        <taxon>Oceanobacillus</taxon>
    </lineage>
</organism>